<name>X0ZC90_9ZZZZ</name>
<accession>X0ZC90</accession>
<dbReference type="Gene3D" id="3.90.550.10">
    <property type="entry name" value="Spore Coat Polysaccharide Biosynthesis Protein SpsA, Chain A"/>
    <property type="match status" value="1"/>
</dbReference>
<dbReference type="Pfam" id="PF00535">
    <property type="entry name" value="Glycos_transf_2"/>
    <property type="match status" value="1"/>
</dbReference>
<dbReference type="InterPro" id="IPR001173">
    <property type="entry name" value="Glyco_trans_2-like"/>
</dbReference>
<evidence type="ECO:0000313" key="2">
    <source>
        <dbReference type="EMBL" id="GAG67230.1"/>
    </source>
</evidence>
<comment type="caution">
    <text evidence="2">The sequence shown here is derived from an EMBL/GenBank/DDBJ whole genome shotgun (WGS) entry which is preliminary data.</text>
</comment>
<dbReference type="EMBL" id="BART01006638">
    <property type="protein sequence ID" value="GAG67230.1"/>
    <property type="molecule type" value="Genomic_DNA"/>
</dbReference>
<organism evidence="2">
    <name type="scientific">marine sediment metagenome</name>
    <dbReference type="NCBI Taxonomy" id="412755"/>
    <lineage>
        <taxon>unclassified sequences</taxon>
        <taxon>metagenomes</taxon>
        <taxon>ecological metagenomes</taxon>
    </lineage>
</organism>
<reference evidence="2" key="1">
    <citation type="journal article" date="2014" name="Front. Microbiol.">
        <title>High frequency of phylogenetically diverse reductive dehalogenase-homologous genes in deep subseafloor sedimentary metagenomes.</title>
        <authorList>
            <person name="Kawai M."/>
            <person name="Futagami T."/>
            <person name="Toyoda A."/>
            <person name="Takaki Y."/>
            <person name="Nishi S."/>
            <person name="Hori S."/>
            <person name="Arai W."/>
            <person name="Tsubouchi T."/>
            <person name="Morono Y."/>
            <person name="Uchiyama I."/>
            <person name="Ito T."/>
            <person name="Fujiyama A."/>
            <person name="Inagaki F."/>
            <person name="Takami H."/>
        </authorList>
    </citation>
    <scope>NUCLEOTIDE SEQUENCE</scope>
    <source>
        <strain evidence="2">Expedition CK06-06</strain>
    </source>
</reference>
<feature type="domain" description="Glycosyltransferase 2-like" evidence="1">
    <location>
        <begin position="10"/>
        <end position="87"/>
    </location>
</feature>
<proteinExistence type="predicted"/>
<dbReference type="CDD" id="cd00761">
    <property type="entry name" value="Glyco_tranf_GTA_type"/>
    <property type="match status" value="1"/>
</dbReference>
<gene>
    <name evidence="2" type="ORF">S01H4_15159</name>
</gene>
<sequence>MVENTSWYNTLRYYRYDHNLGDWGGMVKGFSHAVGDYIVQLDNDILVNDKSWLQDMVTILTKTEYKSVMLKRRGALWVLGQKPHGTPRTAGMIEGLDIIPVERSVACFMTSRKTFAMFAEQIHNASRSKYEIRRLISNTAKILNRTCEEIEYKTQRIKYNPKNKKVHDKL</sequence>
<dbReference type="AlphaFoldDB" id="X0ZC90"/>
<evidence type="ECO:0000259" key="1">
    <source>
        <dbReference type="Pfam" id="PF00535"/>
    </source>
</evidence>
<dbReference type="InterPro" id="IPR029044">
    <property type="entry name" value="Nucleotide-diphossugar_trans"/>
</dbReference>
<protein>
    <recommendedName>
        <fullName evidence="1">Glycosyltransferase 2-like domain-containing protein</fullName>
    </recommendedName>
</protein>
<dbReference type="SUPFAM" id="SSF53448">
    <property type="entry name" value="Nucleotide-diphospho-sugar transferases"/>
    <property type="match status" value="1"/>
</dbReference>